<dbReference type="NCBIfam" id="NF007031">
    <property type="entry name" value="PRK09496.1-2"/>
    <property type="match status" value="1"/>
</dbReference>
<reference evidence="9 10" key="1">
    <citation type="submission" date="2019-10" db="EMBL/GenBank/DDBJ databases">
        <title>Alkaliphilus serpentinus sp. nov. and Alkaliphilus pronyensis sp. nov., two novel anaerobic alkaliphilic species isolated from the serpentinized-hosted hydrothermal field of the Prony Bay (New Caledonia).</title>
        <authorList>
            <person name="Postec A."/>
        </authorList>
    </citation>
    <scope>NUCLEOTIDE SEQUENCE [LARGE SCALE GENOMIC DNA]</scope>
    <source>
        <strain evidence="9 10">LacV</strain>
    </source>
</reference>
<feature type="domain" description="RCK C-terminal" evidence="8">
    <location>
        <begin position="365"/>
        <end position="446"/>
    </location>
</feature>
<evidence type="ECO:0000256" key="5">
    <source>
        <dbReference type="ARBA" id="ARBA00023027"/>
    </source>
</evidence>
<keyword evidence="5" id="KW-0520">NAD</keyword>
<dbReference type="Proteomes" id="UP000432715">
    <property type="component" value="Unassembled WGS sequence"/>
</dbReference>
<name>A0A6I0FLP7_9FIRM</name>
<dbReference type="SUPFAM" id="SSF116726">
    <property type="entry name" value="TrkA C-terminal domain-like"/>
    <property type="match status" value="2"/>
</dbReference>
<keyword evidence="4" id="KW-0630">Potassium</keyword>
<dbReference type="GO" id="GO:0015079">
    <property type="term" value="F:potassium ion transmembrane transporter activity"/>
    <property type="evidence" value="ECO:0007669"/>
    <property type="project" value="InterPro"/>
</dbReference>
<evidence type="ECO:0000313" key="9">
    <source>
        <dbReference type="EMBL" id="KAB3539043.1"/>
    </source>
</evidence>
<dbReference type="NCBIfam" id="NF007039">
    <property type="entry name" value="PRK09496.3-2"/>
    <property type="match status" value="1"/>
</dbReference>
<sequence length="468" mass="51377">MYVIIVGAGKLGYKLAESFSHVNNNVVIVDTDNGALQRVSNHIDLLTVKANGVKLSVLEELGVKNADLLISVTSSDETNMLICTTAKKLGCKRVIARIRNPEYGNQMDFVKNKLEIDYIANPELETAKEITKYLLKGDAIHMEDFARGKVVMADFRVNSLNNMKGKKLKELEISKPVLIVAISRDGEMIIPHGDTELTQRDIIYVIGEKENINTFSKFWGAPVERKHVKKAMILGGGKAGFYLARKLIASGVSVKIIERNKERCKYLVEELNNALVIQGDATDQQLILDENISDMDALILLTGYDEENLLLSLLGKKYGVSKVIAKVSRPNYIPIIEQLGIDVAINPIMITAGGILRYVQGGKVESISMLLGGQAEVLEIIAPNNSKVIGVPLSKLELPKGIIIGAIVDNGKVTIPNGNSIINPGNRLVVFCLQSEISSLDKYFYRTKGGLLDELQKSFKGLRKSASI</sequence>
<dbReference type="NCBIfam" id="NF007033">
    <property type="entry name" value="PRK09496.1-5"/>
    <property type="match status" value="1"/>
</dbReference>
<evidence type="ECO:0000313" key="10">
    <source>
        <dbReference type="Proteomes" id="UP000432715"/>
    </source>
</evidence>
<dbReference type="InterPro" id="IPR050721">
    <property type="entry name" value="Trk_Ktr_HKT_K-transport"/>
</dbReference>
<accession>A0A6I0FLP7</accession>
<dbReference type="EMBL" id="WBZC01000003">
    <property type="protein sequence ID" value="KAB3539043.1"/>
    <property type="molecule type" value="Genomic_DNA"/>
</dbReference>
<evidence type="ECO:0000256" key="1">
    <source>
        <dbReference type="ARBA" id="ARBA00017378"/>
    </source>
</evidence>
<dbReference type="Pfam" id="PF02254">
    <property type="entry name" value="TrkA_N"/>
    <property type="match status" value="2"/>
</dbReference>
<dbReference type="AlphaFoldDB" id="A0A6I0FLP7"/>
<feature type="domain" description="RCK N-terminal" evidence="7">
    <location>
        <begin position="228"/>
        <end position="345"/>
    </location>
</feature>
<dbReference type="SUPFAM" id="SSF51735">
    <property type="entry name" value="NAD(P)-binding Rossmann-fold domains"/>
    <property type="match status" value="2"/>
</dbReference>
<dbReference type="InterPro" id="IPR003148">
    <property type="entry name" value="RCK_N"/>
</dbReference>
<dbReference type="InterPro" id="IPR006036">
    <property type="entry name" value="K_uptake_TrkA"/>
</dbReference>
<dbReference type="Gene3D" id="3.30.70.1450">
    <property type="entry name" value="Regulator of K+ conductance, C-terminal domain"/>
    <property type="match status" value="2"/>
</dbReference>
<keyword evidence="2" id="KW-0813">Transport</keyword>
<dbReference type="NCBIfam" id="NF007034">
    <property type="entry name" value="PRK09496.2-1"/>
    <property type="match status" value="1"/>
</dbReference>
<dbReference type="InterPro" id="IPR006037">
    <property type="entry name" value="RCK_C"/>
</dbReference>
<keyword evidence="6" id="KW-0406">Ion transport</keyword>
<dbReference type="PROSITE" id="PS51201">
    <property type="entry name" value="RCK_N"/>
    <property type="match status" value="2"/>
</dbReference>
<dbReference type="NCBIfam" id="NF007041">
    <property type="entry name" value="PRK09496.3-4"/>
    <property type="match status" value="1"/>
</dbReference>
<evidence type="ECO:0000256" key="2">
    <source>
        <dbReference type="ARBA" id="ARBA00022448"/>
    </source>
</evidence>
<dbReference type="InterPro" id="IPR036291">
    <property type="entry name" value="NAD(P)-bd_dom_sf"/>
</dbReference>
<protein>
    <recommendedName>
        <fullName evidence="1">Trk system potassium uptake protein TrkA</fullName>
    </recommendedName>
</protein>
<gene>
    <name evidence="9" type="primary">trkA</name>
    <name evidence="9" type="ORF">F8154_01010</name>
</gene>
<evidence type="ECO:0000256" key="3">
    <source>
        <dbReference type="ARBA" id="ARBA00022538"/>
    </source>
</evidence>
<dbReference type="Pfam" id="PF02080">
    <property type="entry name" value="TrkA_C"/>
    <property type="match status" value="2"/>
</dbReference>
<dbReference type="NCBIfam" id="NF007032">
    <property type="entry name" value="PRK09496.1-4"/>
    <property type="match status" value="1"/>
</dbReference>
<feature type="domain" description="RCK N-terminal" evidence="7">
    <location>
        <begin position="1"/>
        <end position="120"/>
    </location>
</feature>
<evidence type="ECO:0000259" key="7">
    <source>
        <dbReference type="PROSITE" id="PS51201"/>
    </source>
</evidence>
<keyword evidence="3" id="KW-0633">Potassium transport</keyword>
<organism evidence="9 10">
    <name type="scientific">Alkaliphilus pronyensis</name>
    <dbReference type="NCBI Taxonomy" id="1482732"/>
    <lineage>
        <taxon>Bacteria</taxon>
        <taxon>Bacillati</taxon>
        <taxon>Bacillota</taxon>
        <taxon>Clostridia</taxon>
        <taxon>Peptostreptococcales</taxon>
        <taxon>Natronincolaceae</taxon>
        <taxon>Alkaliphilus</taxon>
    </lineage>
</organism>
<dbReference type="Gene3D" id="3.40.50.720">
    <property type="entry name" value="NAD(P)-binding Rossmann-like Domain"/>
    <property type="match status" value="2"/>
</dbReference>
<dbReference type="RefSeq" id="WP_151859722.1">
    <property type="nucleotide sequence ID" value="NZ_WBZC01000003.1"/>
</dbReference>
<dbReference type="OrthoDB" id="9775180at2"/>
<comment type="caution">
    <text evidence="9">The sequence shown here is derived from an EMBL/GenBank/DDBJ whole genome shotgun (WGS) entry which is preliminary data.</text>
</comment>
<feature type="domain" description="RCK C-terminal" evidence="8">
    <location>
        <begin position="140"/>
        <end position="221"/>
    </location>
</feature>
<dbReference type="PANTHER" id="PTHR43833:SF5">
    <property type="entry name" value="TRK SYSTEM POTASSIUM UPTAKE PROTEIN TRKA"/>
    <property type="match status" value="1"/>
</dbReference>
<evidence type="ECO:0000256" key="4">
    <source>
        <dbReference type="ARBA" id="ARBA00022958"/>
    </source>
</evidence>
<evidence type="ECO:0000259" key="8">
    <source>
        <dbReference type="PROSITE" id="PS51202"/>
    </source>
</evidence>
<keyword evidence="10" id="KW-1185">Reference proteome</keyword>
<dbReference type="InterPro" id="IPR036721">
    <property type="entry name" value="RCK_C_sf"/>
</dbReference>
<dbReference type="PANTHER" id="PTHR43833">
    <property type="entry name" value="POTASSIUM CHANNEL PROTEIN 2-RELATED-RELATED"/>
    <property type="match status" value="1"/>
</dbReference>
<proteinExistence type="predicted"/>
<dbReference type="PRINTS" id="PR00335">
    <property type="entry name" value="KUPTAKETRKA"/>
</dbReference>
<evidence type="ECO:0000256" key="6">
    <source>
        <dbReference type="ARBA" id="ARBA00023065"/>
    </source>
</evidence>
<dbReference type="GO" id="GO:0005886">
    <property type="term" value="C:plasma membrane"/>
    <property type="evidence" value="ECO:0007669"/>
    <property type="project" value="InterPro"/>
</dbReference>
<dbReference type="PROSITE" id="PS51202">
    <property type="entry name" value="RCK_C"/>
    <property type="match status" value="2"/>
</dbReference>